<dbReference type="HOGENOM" id="CLU_002555_2_0_1"/>
<dbReference type="GO" id="GO:0004720">
    <property type="term" value="F:protein-lysine 6-oxidase activity"/>
    <property type="evidence" value="ECO:0007669"/>
    <property type="project" value="TreeGrafter"/>
</dbReference>
<dbReference type="KEGG" id="dvi:6631058"/>
<dbReference type="InterPro" id="IPR001190">
    <property type="entry name" value="SRCR"/>
</dbReference>
<reference evidence="5 6" key="1">
    <citation type="journal article" date="2007" name="Nature">
        <title>Evolution of genes and genomes on the Drosophila phylogeny.</title>
        <authorList>
            <consortium name="Drosophila 12 Genomes Consortium"/>
            <person name="Clark A.G."/>
            <person name="Eisen M.B."/>
            <person name="Smith D.R."/>
            <person name="Bergman C.M."/>
            <person name="Oliver B."/>
            <person name="Markow T.A."/>
            <person name="Kaufman T.C."/>
            <person name="Kellis M."/>
            <person name="Gelbart W."/>
            <person name="Iyer V.N."/>
            <person name="Pollard D.A."/>
            <person name="Sackton T.B."/>
            <person name="Larracuente A.M."/>
            <person name="Singh N.D."/>
            <person name="Abad J.P."/>
            <person name="Abt D.N."/>
            <person name="Adryan B."/>
            <person name="Aguade M."/>
            <person name="Akashi H."/>
            <person name="Anderson W.W."/>
            <person name="Aquadro C.F."/>
            <person name="Ardell D.H."/>
            <person name="Arguello R."/>
            <person name="Artieri C.G."/>
            <person name="Barbash D.A."/>
            <person name="Barker D."/>
            <person name="Barsanti P."/>
            <person name="Batterham P."/>
            <person name="Batzoglou S."/>
            <person name="Begun D."/>
            <person name="Bhutkar A."/>
            <person name="Blanco E."/>
            <person name="Bosak S.A."/>
            <person name="Bradley R.K."/>
            <person name="Brand A.D."/>
            <person name="Brent M.R."/>
            <person name="Brooks A.N."/>
            <person name="Brown R.H."/>
            <person name="Butlin R.K."/>
            <person name="Caggese C."/>
            <person name="Calvi B.R."/>
            <person name="Bernardo de Carvalho A."/>
            <person name="Caspi A."/>
            <person name="Castrezana S."/>
            <person name="Celniker S.E."/>
            <person name="Chang J.L."/>
            <person name="Chapple C."/>
            <person name="Chatterji S."/>
            <person name="Chinwalla A."/>
            <person name="Civetta A."/>
            <person name="Clifton S.W."/>
            <person name="Comeron J.M."/>
            <person name="Costello J.C."/>
            <person name="Coyne J.A."/>
            <person name="Daub J."/>
            <person name="David R.G."/>
            <person name="Delcher A.L."/>
            <person name="Delehaunty K."/>
            <person name="Do C.B."/>
            <person name="Ebling H."/>
            <person name="Edwards K."/>
            <person name="Eickbush T."/>
            <person name="Evans J.D."/>
            <person name="Filipski A."/>
            <person name="Findeiss S."/>
            <person name="Freyhult E."/>
            <person name="Fulton L."/>
            <person name="Fulton R."/>
            <person name="Garcia A.C."/>
            <person name="Gardiner A."/>
            <person name="Garfield D.A."/>
            <person name="Garvin B.E."/>
            <person name="Gibson G."/>
            <person name="Gilbert D."/>
            <person name="Gnerre S."/>
            <person name="Godfrey J."/>
            <person name="Good R."/>
            <person name="Gotea V."/>
            <person name="Gravely B."/>
            <person name="Greenberg A.J."/>
            <person name="Griffiths-Jones S."/>
            <person name="Gross S."/>
            <person name="Guigo R."/>
            <person name="Gustafson E.A."/>
            <person name="Haerty W."/>
            <person name="Hahn M.W."/>
            <person name="Halligan D.L."/>
            <person name="Halpern A.L."/>
            <person name="Halter G.M."/>
            <person name="Han M.V."/>
            <person name="Heger A."/>
            <person name="Hillier L."/>
            <person name="Hinrichs A.S."/>
            <person name="Holmes I."/>
            <person name="Hoskins R.A."/>
            <person name="Hubisz M.J."/>
            <person name="Hultmark D."/>
            <person name="Huntley M.A."/>
            <person name="Jaffe D.B."/>
            <person name="Jagadeeshan S."/>
            <person name="Jeck W.R."/>
            <person name="Johnson J."/>
            <person name="Jones C.D."/>
            <person name="Jordan W.C."/>
            <person name="Karpen G.H."/>
            <person name="Kataoka E."/>
            <person name="Keightley P.D."/>
            <person name="Kheradpour P."/>
            <person name="Kirkness E.F."/>
            <person name="Koerich L.B."/>
            <person name="Kristiansen K."/>
            <person name="Kudrna D."/>
            <person name="Kulathinal R.J."/>
            <person name="Kumar S."/>
            <person name="Kwok R."/>
            <person name="Lander E."/>
            <person name="Langley C.H."/>
            <person name="Lapoint R."/>
            <person name="Lazzaro B.P."/>
            <person name="Lee S.J."/>
            <person name="Levesque L."/>
            <person name="Li R."/>
            <person name="Lin C.F."/>
            <person name="Lin M.F."/>
            <person name="Lindblad-Toh K."/>
            <person name="Llopart A."/>
            <person name="Long M."/>
            <person name="Low L."/>
            <person name="Lozovsky E."/>
            <person name="Lu J."/>
            <person name="Luo M."/>
            <person name="Machado C.A."/>
            <person name="Makalowski W."/>
            <person name="Marzo M."/>
            <person name="Matsuda M."/>
            <person name="Matzkin L."/>
            <person name="McAllister B."/>
            <person name="McBride C.S."/>
            <person name="McKernan B."/>
            <person name="McKernan K."/>
            <person name="Mendez-Lago M."/>
            <person name="Minx P."/>
            <person name="Mollenhauer M.U."/>
            <person name="Montooth K."/>
            <person name="Mount S.M."/>
            <person name="Mu X."/>
            <person name="Myers E."/>
            <person name="Negre B."/>
            <person name="Newfeld S."/>
            <person name="Nielsen R."/>
            <person name="Noor M.A."/>
            <person name="O'Grady P."/>
            <person name="Pachter L."/>
            <person name="Papaceit M."/>
            <person name="Parisi M.J."/>
            <person name="Parisi M."/>
            <person name="Parts L."/>
            <person name="Pedersen J.S."/>
            <person name="Pesole G."/>
            <person name="Phillippy A.M."/>
            <person name="Ponting C.P."/>
            <person name="Pop M."/>
            <person name="Porcelli D."/>
            <person name="Powell J.R."/>
            <person name="Prohaska S."/>
            <person name="Pruitt K."/>
            <person name="Puig M."/>
            <person name="Quesneville H."/>
            <person name="Ram K.R."/>
            <person name="Rand D."/>
            <person name="Rasmussen M.D."/>
            <person name="Reed L.K."/>
            <person name="Reenan R."/>
            <person name="Reily A."/>
            <person name="Remington K.A."/>
            <person name="Rieger T.T."/>
            <person name="Ritchie M.G."/>
            <person name="Robin C."/>
            <person name="Rogers Y.H."/>
            <person name="Rohde C."/>
            <person name="Rozas J."/>
            <person name="Rubenfield M.J."/>
            <person name="Ruiz A."/>
            <person name="Russo S."/>
            <person name="Salzberg S.L."/>
            <person name="Sanchez-Gracia A."/>
            <person name="Saranga D.J."/>
            <person name="Sato H."/>
            <person name="Schaeffer S.W."/>
            <person name="Schatz M.C."/>
            <person name="Schlenke T."/>
            <person name="Schwartz R."/>
            <person name="Segarra C."/>
            <person name="Singh R.S."/>
            <person name="Sirot L."/>
            <person name="Sirota M."/>
            <person name="Sisneros N.B."/>
            <person name="Smith C.D."/>
            <person name="Smith T.F."/>
            <person name="Spieth J."/>
            <person name="Stage D.E."/>
            <person name="Stark A."/>
            <person name="Stephan W."/>
            <person name="Strausberg R.L."/>
            <person name="Strempel S."/>
            <person name="Sturgill D."/>
            <person name="Sutton G."/>
            <person name="Sutton G.G."/>
            <person name="Tao W."/>
            <person name="Teichmann S."/>
            <person name="Tobari Y.N."/>
            <person name="Tomimura Y."/>
            <person name="Tsolas J.M."/>
            <person name="Valente V.L."/>
            <person name="Venter E."/>
            <person name="Venter J.C."/>
            <person name="Vicario S."/>
            <person name="Vieira F.G."/>
            <person name="Vilella A.J."/>
            <person name="Villasante A."/>
            <person name="Walenz B."/>
            <person name="Wang J."/>
            <person name="Wasserman M."/>
            <person name="Watts T."/>
            <person name="Wilson D."/>
            <person name="Wilson R.K."/>
            <person name="Wing R.A."/>
            <person name="Wolfner M.F."/>
            <person name="Wong A."/>
            <person name="Wong G.K."/>
            <person name="Wu C.I."/>
            <person name="Wu G."/>
            <person name="Yamamoto D."/>
            <person name="Yang H.P."/>
            <person name="Yang S.P."/>
            <person name="Yorke J.A."/>
            <person name="Yoshida K."/>
            <person name="Zdobnov E."/>
            <person name="Zhang P."/>
            <person name="Zhang Y."/>
            <person name="Zimin A.V."/>
            <person name="Baldwin J."/>
            <person name="Abdouelleil A."/>
            <person name="Abdulkadir J."/>
            <person name="Abebe A."/>
            <person name="Abera B."/>
            <person name="Abreu J."/>
            <person name="Acer S.C."/>
            <person name="Aftuck L."/>
            <person name="Alexander A."/>
            <person name="An P."/>
            <person name="Anderson E."/>
            <person name="Anderson S."/>
            <person name="Arachi H."/>
            <person name="Azer M."/>
            <person name="Bachantsang P."/>
            <person name="Barry A."/>
            <person name="Bayul T."/>
            <person name="Berlin A."/>
            <person name="Bessette D."/>
            <person name="Bloom T."/>
            <person name="Blye J."/>
            <person name="Boguslavskiy L."/>
            <person name="Bonnet C."/>
            <person name="Boukhgalter B."/>
            <person name="Bourzgui I."/>
            <person name="Brown A."/>
            <person name="Cahill P."/>
            <person name="Channer S."/>
            <person name="Cheshatsang Y."/>
            <person name="Chuda L."/>
            <person name="Citroen M."/>
            <person name="Collymore A."/>
            <person name="Cooke P."/>
            <person name="Costello M."/>
            <person name="D'Aco K."/>
            <person name="Daza R."/>
            <person name="De Haan G."/>
            <person name="DeGray S."/>
            <person name="DeMaso C."/>
            <person name="Dhargay N."/>
            <person name="Dooley K."/>
            <person name="Dooley E."/>
            <person name="Doricent M."/>
            <person name="Dorje P."/>
            <person name="Dorjee K."/>
            <person name="Dupes A."/>
            <person name="Elong R."/>
            <person name="Falk J."/>
            <person name="Farina A."/>
            <person name="Faro S."/>
            <person name="Ferguson D."/>
            <person name="Fisher S."/>
            <person name="Foley C.D."/>
            <person name="Franke A."/>
            <person name="Friedrich D."/>
            <person name="Gadbois L."/>
            <person name="Gearin G."/>
            <person name="Gearin C.R."/>
            <person name="Giannoukos G."/>
            <person name="Goode T."/>
            <person name="Graham J."/>
            <person name="Grandbois E."/>
            <person name="Grewal S."/>
            <person name="Gyaltsen K."/>
            <person name="Hafez N."/>
            <person name="Hagos B."/>
            <person name="Hall J."/>
            <person name="Henson C."/>
            <person name="Hollinger A."/>
            <person name="Honan T."/>
            <person name="Huard M.D."/>
            <person name="Hughes L."/>
            <person name="Hurhula B."/>
            <person name="Husby M.E."/>
            <person name="Kamat A."/>
            <person name="Kanga B."/>
            <person name="Kashin S."/>
            <person name="Khazanovich D."/>
            <person name="Kisner P."/>
            <person name="Lance K."/>
            <person name="Lara M."/>
            <person name="Lee W."/>
            <person name="Lennon N."/>
            <person name="Letendre F."/>
            <person name="LeVine R."/>
            <person name="Lipovsky A."/>
            <person name="Liu X."/>
            <person name="Liu J."/>
            <person name="Liu S."/>
            <person name="Lokyitsang T."/>
            <person name="Lokyitsang Y."/>
            <person name="Lubonja R."/>
            <person name="Lui A."/>
            <person name="MacDonald P."/>
            <person name="Magnisalis V."/>
            <person name="Maru K."/>
            <person name="Matthews C."/>
            <person name="McCusker W."/>
            <person name="McDonough S."/>
            <person name="Mehta T."/>
            <person name="Meldrim J."/>
            <person name="Meneus L."/>
            <person name="Mihai O."/>
            <person name="Mihalev A."/>
            <person name="Mihova T."/>
            <person name="Mittelman R."/>
            <person name="Mlenga V."/>
            <person name="Montmayeur A."/>
            <person name="Mulrain L."/>
            <person name="Navidi A."/>
            <person name="Naylor J."/>
            <person name="Negash T."/>
            <person name="Nguyen T."/>
            <person name="Nguyen N."/>
            <person name="Nicol R."/>
            <person name="Norbu C."/>
            <person name="Norbu N."/>
            <person name="Novod N."/>
            <person name="O'Neill B."/>
            <person name="Osman S."/>
            <person name="Markiewicz E."/>
            <person name="Oyono O.L."/>
            <person name="Patti C."/>
            <person name="Phunkhang P."/>
            <person name="Pierre F."/>
            <person name="Priest M."/>
            <person name="Raghuraman S."/>
            <person name="Rege F."/>
            <person name="Reyes R."/>
            <person name="Rise C."/>
            <person name="Rogov P."/>
            <person name="Ross K."/>
            <person name="Ryan E."/>
            <person name="Settipalli S."/>
            <person name="Shea T."/>
            <person name="Sherpa N."/>
            <person name="Shi L."/>
            <person name="Shih D."/>
            <person name="Sparrow T."/>
            <person name="Spaulding J."/>
            <person name="Stalker J."/>
            <person name="Stange-Thomann N."/>
            <person name="Stavropoulos S."/>
            <person name="Stone C."/>
            <person name="Strader C."/>
            <person name="Tesfaye S."/>
            <person name="Thomson T."/>
            <person name="Thoulutsang Y."/>
            <person name="Thoulutsang D."/>
            <person name="Topham K."/>
            <person name="Topping I."/>
            <person name="Tsamla T."/>
            <person name="Vassiliev H."/>
            <person name="Vo A."/>
            <person name="Wangchuk T."/>
            <person name="Wangdi T."/>
            <person name="Weiand M."/>
            <person name="Wilkinson J."/>
            <person name="Wilson A."/>
            <person name="Yadav S."/>
            <person name="Young G."/>
            <person name="Yu Q."/>
            <person name="Zembek L."/>
            <person name="Zhong D."/>
            <person name="Zimmer A."/>
            <person name="Zwirko Z."/>
            <person name="Jaffe D.B."/>
            <person name="Alvarez P."/>
            <person name="Brockman W."/>
            <person name="Butler J."/>
            <person name="Chin C."/>
            <person name="Gnerre S."/>
            <person name="Grabherr M."/>
            <person name="Kleber M."/>
            <person name="Mauceli E."/>
            <person name="MacCallum I."/>
        </authorList>
    </citation>
    <scope>NUCLEOTIDE SEQUENCE [LARGE SCALE GENOMIC DNA]</scope>
    <source>
        <strain evidence="6">Tucson 15010-1051.87</strain>
    </source>
</reference>
<feature type="signal peptide" evidence="3">
    <location>
        <begin position="1"/>
        <end position="23"/>
    </location>
</feature>
<dbReference type="PRINTS" id="PR00074">
    <property type="entry name" value="LYSYLOXIDASE"/>
</dbReference>
<keyword evidence="5" id="KW-0560">Oxidoreductase</keyword>
<dbReference type="SMART" id="SM00202">
    <property type="entry name" value="SR"/>
    <property type="match status" value="1"/>
</dbReference>
<dbReference type="OrthoDB" id="547291at2759"/>
<keyword evidence="1 2" id="KW-1015">Disulfide bond</keyword>
<dbReference type="STRING" id="7244.B4LWZ7"/>
<evidence type="ECO:0000256" key="2">
    <source>
        <dbReference type="PROSITE-ProRule" id="PRU00196"/>
    </source>
</evidence>
<evidence type="ECO:0000256" key="1">
    <source>
        <dbReference type="ARBA" id="ARBA00023157"/>
    </source>
</evidence>
<dbReference type="SMR" id="B4LWZ7"/>
<dbReference type="InParanoid" id="B4LWZ7"/>
<dbReference type="InterPro" id="IPR001695">
    <property type="entry name" value="Lysyl_oxidase"/>
</dbReference>
<dbReference type="Gene3D" id="3.10.250.10">
    <property type="entry name" value="SRCR-like domain"/>
    <property type="match status" value="1"/>
</dbReference>
<keyword evidence="6" id="KW-1185">Reference proteome</keyword>
<name>B4LWZ7_DROVI</name>
<organism evidence="5 6">
    <name type="scientific">Drosophila virilis</name>
    <name type="common">Fruit fly</name>
    <dbReference type="NCBI Taxonomy" id="7244"/>
    <lineage>
        <taxon>Eukaryota</taxon>
        <taxon>Metazoa</taxon>
        <taxon>Ecdysozoa</taxon>
        <taxon>Arthropoda</taxon>
        <taxon>Hexapoda</taxon>
        <taxon>Insecta</taxon>
        <taxon>Pterygota</taxon>
        <taxon>Neoptera</taxon>
        <taxon>Endopterygota</taxon>
        <taxon>Diptera</taxon>
        <taxon>Brachycera</taxon>
        <taxon>Muscomorpha</taxon>
        <taxon>Ephydroidea</taxon>
        <taxon>Drosophilidae</taxon>
        <taxon>Drosophila</taxon>
    </lineage>
</organism>
<dbReference type="GO" id="GO:0016020">
    <property type="term" value="C:membrane"/>
    <property type="evidence" value="ECO:0007669"/>
    <property type="project" value="InterPro"/>
</dbReference>
<dbReference type="PANTHER" id="PTHR45817">
    <property type="entry name" value="LYSYL OXIDASE-LIKE-RELATED"/>
    <property type="match status" value="1"/>
</dbReference>
<dbReference type="GO" id="GO:0005507">
    <property type="term" value="F:copper ion binding"/>
    <property type="evidence" value="ECO:0007669"/>
    <property type="project" value="InterPro"/>
</dbReference>
<dbReference type="eggNOG" id="ENOG502QSX8">
    <property type="taxonomic scope" value="Eukaryota"/>
</dbReference>
<dbReference type="PANTHER" id="PTHR45817:SF4">
    <property type="entry name" value="LYSYL OXIDASE-LIKE-RELATED"/>
    <property type="match status" value="1"/>
</dbReference>
<dbReference type="PROSITE" id="PS50287">
    <property type="entry name" value="SRCR_2"/>
    <property type="match status" value="1"/>
</dbReference>
<feature type="domain" description="SRCR" evidence="4">
    <location>
        <begin position="36"/>
        <end position="148"/>
    </location>
</feature>
<proteinExistence type="predicted"/>
<dbReference type="PROSITE" id="PS51257">
    <property type="entry name" value="PROKAR_LIPOPROTEIN"/>
    <property type="match status" value="1"/>
</dbReference>
<protein>
    <recommendedName>
        <fullName evidence="4">SRCR domain-containing protein</fullName>
    </recommendedName>
</protein>
<evidence type="ECO:0000256" key="3">
    <source>
        <dbReference type="SAM" id="SignalP"/>
    </source>
</evidence>
<evidence type="ECO:0000313" key="6">
    <source>
        <dbReference type="Proteomes" id="UP000008792"/>
    </source>
</evidence>
<dbReference type="InterPro" id="IPR050912">
    <property type="entry name" value="LOX-like_protein"/>
</dbReference>
<gene>
    <name evidence="5" type="primary">Dvir\GJ22918</name>
    <name evidence="5" type="ORF">Dvir_GJ22918</name>
</gene>
<dbReference type="InterPro" id="IPR036772">
    <property type="entry name" value="SRCR-like_dom_sf"/>
</dbReference>
<dbReference type="SUPFAM" id="SSF56487">
    <property type="entry name" value="SRCR-like"/>
    <property type="match status" value="1"/>
</dbReference>
<evidence type="ECO:0000259" key="4">
    <source>
        <dbReference type="PROSITE" id="PS50287"/>
    </source>
</evidence>
<dbReference type="Pfam" id="PF00530">
    <property type="entry name" value="SRCR"/>
    <property type="match status" value="1"/>
</dbReference>
<dbReference type="PhylomeDB" id="B4LWZ7"/>
<dbReference type="FunCoup" id="B4LWZ7">
    <property type="interactions" value="16"/>
</dbReference>
<feature type="disulfide bond" evidence="2">
    <location>
        <begin position="115"/>
        <end position="125"/>
    </location>
</feature>
<dbReference type="OMA" id="CSTSWSM"/>
<dbReference type="GO" id="GO:0005615">
    <property type="term" value="C:extracellular space"/>
    <property type="evidence" value="ECO:0007669"/>
    <property type="project" value="TreeGrafter"/>
</dbReference>
<dbReference type="Pfam" id="PF01186">
    <property type="entry name" value="Lysyl_oxidase"/>
    <property type="match status" value="1"/>
</dbReference>
<keyword evidence="3" id="KW-0732">Signal</keyword>
<dbReference type="EMBL" id="CH940650">
    <property type="protein sequence ID" value="EDW67744.1"/>
    <property type="molecule type" value="Genomic_DNA"/>
</dbReference>
<sequence>MELHTRSLAVPLLLLLSLSLCSCQLNVSNNFRNMKVRLASTNTTATANQPLREGRVEVSFDNGVTWGTICSTKWTKREGNVVCQQLGLGYASMAMPSTKHGNSRTHPWGMVGTLCRGTELKLSECHRESTYPTVCHATNRNVSTVACVSKSPDLELGLVDIEVSAYLANVPMTELTCAMEENCVSKDAYVVRRTNPRGIRKLLRFSVKASNVGNADVSPYANYKDWEWHQCHMHYHSMNVFATFDVYNQRYQKVAQGHKASFCLMDSQCNLGIRRKYTCGNTTQGISAGCADVYSHVLDCQWVDVTTVPVNNRYILRVALNPEYMLGERSFENNGAECDLYYTGEVISTRVTNCKRKPLLI</sequence>
<accession>B4LWZ7</accession>
<evidence type="ECO:0000313" key="5">
    <source>
        <dbReference type="EMBL" id="EDW67744.1"/>
    </source>
</evidence>
<feature type="chain" id="PRO_5002814176" description="SRCR domain-containing protein" evidence="3">
    <location>
        <begin position="24"/>
        <end position="361"/>
    </location>
</feature>
<comment type="caution">
    <text evidence="2">Lacks conserved residue(s) required for the propagation of feature annotation.</text>
</comment>
<dbReference type="AlphaFoldDB" id="B4LWZ7"/>
<dbReference type="FunFam" id="3.10.250.10:FF:000008">
    <property type="entry name" value="Lysyl oxidase homolog 2"/>
    <property type="match status" value="1"/>
</dbReference>
<dbReference type="Proteomes" id="UP000008792">
    <property type="component" value="Unassembled WGS sequence"/>
</dbReference>